<organism evidence="1 2">
    <name type="scientific">Rhizophagus clarus</name>
    <dbReference type="NCBI Taxonomy" id="94130"/>
    <lineage>
        <taxon>Eukaryota</taxon>
        <taxon>Fungi</taxon>
        <taxon>Fungi incertae sedis</taxon>
        <taxon>Mucoromycota</taxon>
        <taxon>Glomeromycotina</taxon>
        <taxon>Glomeromycetes</taxon>
        <taxon>Glomerales</taxon>
        <taxon>Glomeraceae</taxon>
        <taxon>Rhizophagus</taxon>
    </lineage>
</organism>
<dbReference type="AlphaFoldDB" id="A0A8H3M775"/>
<dbReference type="OrthoDB" id="2387919at2759"/>
<dbReference type="InterPro" id="IPR041078">
    <property type="entry name" value="Plavaka"/>
</dbReference>
<proteinExistence type="predicted"/>
<accession>A0A8H3M775</accession>
<evidence type="ECO:0008006" key="3">
    <source>
        <dbReference type="Google" id="ProtNLM"/>
    </source>
</evidence>
<dbReference type="Proteomes" id="UP000615446">
    <property type="component" value="Unassembled WGS sequence"/>
</dbReference>
<reference evidence="1" key="1">
    <citation type="submission" date="2019-10" db="EMBL/GenBank/DDBJ databases">
        <title>Conservation and host-specific expression of non-tandemly repeated heterogenous ribosome RNA gene in arbuscular mycorrhizal fungi.</title>
        <authorList>
            <person name="Maeda T."/>
            <person name="Kobayashi Y."/>
            <person name="Nakagawa T."/>
            <person name="Ezawa T."/>
            <person name="Yamaguchi K."/>
            <person name="Bino T."/>
            <person name="Nishimoto Y."/>
            <person name="Shigenobu S."/>
            <person name="Kawaguchi M."/>
        </authorList>
    </citation>
    <scope>NUCLEOTIDE SEQUENCE</scope>
    <source>
        <strain evidence="1">HR1</strain>
    </source>
</reference>
<evidence type="ECO:0000313" key="2">
    <source>
        <dbReference type="Proteomes" id="UP000615446"/>
    </source>
</evidence>
<sequence>MSSIKCPFCLKIFFSRSGYTQHINYYLPSIVDSDDDELNFITDVNNISLNSEEFMHDIEKIDADQNMITFDDQNEEANKSFNQKFETEVNTSYPNETYADLMTLVTKYKLNNVTGNIIIKFFNKHANLNISPLSKSIEKGRKYMDNMNIPNLTYSKTCIIKYNNKDYYLHHRSLINYVKHILSTSDISEYFMQNFEMLKIDEERTYSEQNTGKWWENTEKSILDGKLLSIILYSNTTNVNTLEKSQLHPIYMLISNIKNWRQNKSDAKQLLGYLPILQANNNSEKNSANFKKAVHKAFHESLKVLLKPLLSNSTINLILNNEKI</sequence>
<gene>
    <name evidence="1" type="ORF">RCL2_002839300</name>
</gene>
<comment type="caution">
    <text evidence="1">The sequence shown here is derived from an EMBL/GenBank/DDBJ whole genome shotgun (WGS) entry which is preliminary data.</text>
</comment>
<dbReference type="Pfam" id="PF18759">
    <property type="entry name" value="Plavaka"/>
    <property type="match status" value="1"/>
</dbReference>
<dbReference type="EMBL" id="BLAL01000304">
    <property type="protein sequence ID" value="GET02013.1"/>
    <property type="molecule type" value="Genomic_DNA"/>
</dbReference>
<protein>
    <recommendedName>
        <fullName evidence="3">C2H2-type domain-containing protein</fullName>
    </recommendedName>
</protein>
<name>A0A8H3M775_9GLOM</name>
<evidence type="ECO:0000313" key="1">
    <source>
        <dbReference type="EMBL" id="GET02013.1"/>
    </source>
</evidence>